<sequence length="123" mass="13548">MAILGLTTIEQNKRNRGILTHRPVPERAAGHGHRVRIIVAEPNAGSVRARDAGTVARPRAVDAIAVDLMEMGDSLADVEDGGEGRFPRYVAKDIAFHSRVSWLDVARPGEIRLVLEDLRFDML</sequence>
<keyword evidence="2" id="KW-1185">Reference proteome</keyword>
<evidence type="ECO:0000313" key="2">
    <source>
        <dbReference type="Proteomes" id="UP001305414"/>
    </source>
</evidence>
<name>A0AAN7U9E7_9PEZI</name>
<evidence type="ECO:0000313" key="1">
    <source>
        <dbReference type="EMBL" id="KAK5628275.1"/>
    </source>
</evidence>
<gene>
    <name evidence="1" type="ORF">RRF57_003989</name>
</gene>
<reference evidence="1 2" key="1">
    <citation type="submission" date="2023-10" db="EMBL/GenBank/DDBJ databases">
        <title>Draft genome sequence of Xylaria bambusicola isolate GMP-LS, the root and basal stem rot pathogen of sugarcane in Indonesia.</title>
        <authorList>
            <person name="Selvaraj P."/>
            <person name="Muralishankar V."/>
            <person name="Muruganantham S."/>
            <person name="Sp S."/>
            <person name="Haryani S."/>
            <person name="Lau K.J.X."/>
            <person name="Naqvi N.I."/>
        </authorList>
    </citation>
    <scope>NUCLEOTIDE SEQUENCE [LARGE SCALE GENOMIC DNA]</scope>
    <source>
        <strain evidence="1">GMP-LS</strain>
    </source>
</reference>
<proteinExistence type="predicted"/>
<dbReference type="EMBL" id="JAWHQM010000008">
    <property type="protein sequence ID" value="KAK5628275.1"/>
    <property type="molecule type" value="Genomic_DNA"/>
</dbReference>
<protein>
    <submittedName>
        <fullName evidence="1">Uncharacterized protein</fullName>
    </submittedName>
</protein>
<dbReference type="AlphaFoldDB" id="A0AAN7U9E7"/>
<accession>A0AAN7U9E7</accession>
<organism evidence="1 2">
    <name type="scientific">Xylaria bambusicola</name>
    <dbReference type="NCBI Taxonomy" id="326684"/>
    <lineage>
        <taxon>Eukaryota</taxon>
        <taxon>Fungi</taxon>
        <taxon>Dikarya</taxon>
        <taxon>Ascomycota</taxon>
        <taxon>Pezizomycotina</taxon>
        <taxon>Sordariomycetes</taxon>
        <taxon>Xylariomycetidae</taxon>
        <taxon>Xylariales</taxon>
        <taxon>Xylariaceae</taxon>
        <taxon>Xylaria</taxon>
    </lineage>
</organism>
<dbReference type="Proteomes" id="UP001305414">
    <property type="component" value="Unassembled WGS sequence"/>
</dbReference>
<comment type="caution">
    <text evidence="1">The sequence shown here is derived from an EMBL/GenBank/DDBJ whole genome shotgun (WGS) entry which is preliminary data.</text>
</comment>